<protein>
    <submittedName>
        <fullName evidence="1">Uncharacterized protein</fullName>
    </submittedName>
</protein>
<name>A0A432UZS0_9HYPH</name>
<keyword evidence="2" id="KW-1185">Reference proteome</keyword>
<comment type="caution">
    <text evidence="1">The sequence shown here is derived from an EMBL/GenBank/DDBJ whole genome shotgun (WGS) entry which is preliminary data.</text>
</comment>
<evidence type="ECO:0000313" key="1">
    <source>
        <dbReference type="EMBL" id="RUM95436.1"/>
    </source>
</evidence>
<reference evidence="1 2" key="1">
    <citation type="submission" date="2018-11" db="EMBL/GenBank/DDBJ databases">
        <title>Pseudaminobacter arsenicus sp. nov., an arsenic-resistant bacterium isolated from arsenic-rich aquifers.</title>
        <authorList>
            <person name="Mu Y."/>
        </authorList>
    </citation>
    <scope>NUCLEOTIDE SEQUENCE [LARGE SCALE GENOMIC DNA]</scope>
    <source>
        <strain evidence="1 2">CB3</strain>
    </source>
</reference>
<evidence type="ECO:0000313" key="2">
    <source>
        <dbReference type="Proteomes" id="UP000281647"/>
    </source>
</evidence>
<dbReference type="AlphaFoldDB" id="A0A432UZS0"/>
<accession>A0A432UZS0</accession>
<dbReference type="EMBL" id="RKST01000044">
    <property type="protein sequence ID" value="RUM95436.1"/>
    <property type="molecule type" value="Genomic_DNA"/>
</dbReference>
<organism evidence="1 2">
    <name type="scientific">Borborobacter arsenicus</name>
    <dbReference type="NCBI Taxonomy" id="1851146"/>
    <lineage>
        <taxon>Bacteria</taxon>
        <taxon>Pseudomonadati</taxon>
        <taxon>Pseudomonadota</taxon>
        <taxon>Alphaproteobacteria</taxon>
        <taxon>Hyphomicrobiales</taxon>
        <taxon>Phyllobacteriaceae</taxon>
        <taxon>Borborobacter</taxon>
    </lineage>
</organism>
<sequence>MAKGYLDGKLECADCGTIRMLIPQKADGNTEIHCSICGRLLGSWGDLQDEFAREAVDGVFELKGGRIKRTGQKRPTRSEE</sequence>
<gene>
    <name evidence="1" type="ORF">EET67_23370</name>
</gene>
<dbReference type="Proteomes" id="UP000281647">
    <property type="component" value="Unassembled WGS sequence"/>
</dbReference>
<dbReference type="OrthoDB" id="8086074at2"/>
<proteinExistence type="predicted"/>